<organism evidence="1 2">
    <name type="scientific">Panagrolaimus sp. PS1159</name>
    <dbReference type="NCBI Taxonomy" id="55785"/>
    <lineage>
        <taxon>Eukaryota</taxon>
        <taxon>Metazoa</taxon>
        <taxon>Ecdysozoa</taxon>
        <taxon>Nematoda</taxon>
        <taxon>Chromadorea</taxon>
        <taxon>Rhabditida</taxon>
        <taxon>Tylenchina</taxon>
        <taxon>Panagrolaimomorpha</taxon>
        <taxon>Panagrolaimoidea</taxon>
        <taxon>Panagrolaimidae</taxon>
        <taxon>Panagrolaimus</taxon>
    </lineage>
</organism>
<proteinExistence type="predicted"/>
<evidence type="ECO:0000313" key="1">
    <source>
        <dbReference type="Proteomes" id="UP000887580"/>
    </source>
</evidence>
<accession>A0AC35G9E5</accession>
<dbReference type="Proteomes" id="UP000887580">
    <property type="component" value="Unplaced"/>
</dbReference>
<protein>
    <submittedName>
        <fullName evidence="2">DH domain-containing protein</fullName>
    </submittedName>
</protein>
<evidence type="ECO:0000313" key="2">
    <source>
        <dbReference type="WBParaSite" id="PS1159_v2.g3065.t1"/>
    </source>
</evidence>
<reference evidence="2" key="1">
    <citation type="submission" date="2022-11" db="UniProtKB">
        <authorList>
            <consortium name="WormBaseParasite"/>
        </authorList>
    </citation>
    <scope>IDENTIFICATION</scope>
</reference>
<sequence>MLLQNQLRKSIRRFAKHQSKHPNVIPHPNGFSTLPKGFRPSSAKLSVSLSNSHLLNMTIIKEDEPTTSQPSQSSHFPMKHKSEPNSPNFIRKCLSHDEEKLLLLKDQRYTWPLTFRDLRKPMNLLIQGEKDGIDYLRVIIDMYLPEYRKANKDGTVPPSLIGKEKEIFGNIEELYQFHQHFVKELELYKNNPTDVGCAFVNNIQRLRDIYCEYTINKEQNGAIHHEDVTVKFFQQILHKFSGNNNKPFNSHLNFDYYKEKNFNVNFDSVIMWPVQRLFKYSMLLKELIEFAPYEITEIKEVKEDIDGITSYANGIVKLADIEDFTVTSDDIFCMADEFIVTEPKRVFKSEKKYQVFLFETSILLTKKIDKTEKNSVKYLFKDQIMLNDVFVVEHVDSSKIKFGLRKRNAVSSSDNTTIFKASNEKTQKQWVKKLREFTVTIQPNQDPNLSKKSSTTTLGNENHYRSFRSPHTYSSSRPSSSTTDPSSNRNSRSSRDSYEIPHSSTSNGHLAVPDINGSSEDNGNSTTKDGHIGFRLSQWPNE</sequence>
<name>A0AC35G9E5_9BILA</name>
<dbReference type="WBParaSite" id="PS1159_v2.g3065.t1">
    <property type="protein sequence ID" value="PS1159_v2.g3065.t1"/>
    <property type="gene ID" value="PS1159_v2.g3065"/>
</dbReference>